<proteinExistence type="predicted"/>
<dbReference type="PANTHER" id="PTHR30287">
    <property type="entry name" value="MEMBRANE COMPONENT OF PREDICTED ABC SUPERFAMILY METABOLITE UPTAKE TRANSPORTER"/>
    <property type="match status" value="1"/>
</dbReference>
<comment type="subcellular location">
    <subcellularLocation>
        <location evidence="1">Cell membrane</location>
        <topology evidence="1">Multi-pass membrane protein</topology>
    </subcellularLocation>
</comment>
<keyword evidence="6" id="KW-0175">Coiled coil</keyword>
<dbReference type="InterPro" id="IPR038766">
    <property type="entry name" value="Membrane_comp_ABC_pdt"/>
</dbReference>
<feature type="transmembrane region" description="Helical" evidence="7">
    <location>
        <begin position="579"/>
        <end position="600"/>
    </location>
</feature>
<accession>A0A9D1R993</accession>
<dbReference type="Proteomes" id="UP000824263">
    <property type="component" value="Unassembled WGS sequence"/>
</dbReference>
<reference evidence="9" key="1">
    <citation type="journal article" date="2021" name="PeerJ">
        <title>Extensive microbial diversity within the chicken gut microbiome revealed by metagenomics and culture.</title>
        <authorList>
            <person name="Gilroy R."/>
            <person name="Ravi A."/>
            <person name="Getino M."/>
            <person name="Pursley I."/>
            <person name="Horton D.L."/>
            <person name="Alikhan N.F."/>
            <person name="Baker D."/>
            <person name="Gharbi K."/>
            <person name="Hall N."/>
            <person name="Watson M."/>
            <person name="Adriaenssens E.M."/>
            <person name="Foster-Nyarko E."/>
            <person name="Jarju S."/>
            <person name="Secka A."/>
            <person name="Antonio M."/>
            <person name="Oren A."/>
            <person name="Chaudhuri R.R."/>
            <person name="La Ragione R."/>
            <person name="Hildebrand F."/>
            <person name="Pallen M.J."/>
        </authorList>
    </citation>
    <scope>NUCLEOTIDE SEQUENCE</scope>
    <source>
        <strain evidence="9">ChiSxjej1B13-11762</strain>
    </source>
</reference>
<feature type="transmembrane region" description="Helical" evidence="7">
    <location>
        <begin position="671"/>
        <end position="694"/>
    </location>
</feature>
<organism evidence="9 10">
    <name type="scientific">Candidatus Dorea gallistercoris</name>
    <dbReference type="NCBI Taxonomy" id="2838542"/>
    <lineage>
        <taxon>Bacteria</taxon>
        <taxon>Bacillati</taxon>
        <taxon>Bacillota</taxon>
        <taxon>Clostridia</taxon>
        <taxon>Lachnospirales</taxon>
        <taxon>Lachnospiraceae</taxon>
        <taxon>Dorea</taxon>
    </lineage>
</organism>
<evidence type="ECO:0000256" key="5">
    <source>
        <dbReference type="ARBA" id="ARBA00023136"/>
    </source>
</evidence>
<dbReference type="EMBL" id="DXGF01000058">
    <property type="protein sequence ID" value="HIW83319.1"/>
    <property type="molecule type" value="Genomic_DNA"/>
</dbReference>
<evidence type="ECO:0000256" key="2">
    <source>
        <dbReference type="ARBA" id="ARBA00022475"/>
    </source>
</evidence>
<evidence type="ECO:0000313" key="9">
    <source>
        <dbReference type="EMBL" id="HIW83319.1"/>
    </source>
</evidence>
<feature type="transmembrane region" description="Helical" evidence="7">
    <location>
        <begin position="1033"/>
        <end position="1054"/>
    </location>
</feature>
<feature type="transmembrane region" description="Helical" evidence="7">
    <location>
        <begin position="624"/>
        <end position="651"/>
    </location>
</feature>
<keyword evidence="4 7" id="KW-1133">Transmembrane helix</keyword>
<name>A0A9D1R993_9FIRM</name>
<evidence type="ECO:0000256" key="3">
    <source>
        <dbReference type="ARBA" id="ARBA00022692"/>
    </source>
</evidence>
<feature type="non-terminal residue" evidence="9">
    <location>
        <position position="1102"/>
    </location>
</feature>
<feature type="transmembrane region" description="Helical" evidence="7">
    <location>
        <begin position="746"/>
        <end position="766"/>
    </location>
</feature>
<evidence type="ECO:0000259" key="8">
    <source>
        <dbReference type="Pfam" id="PF02687"/>
    </source>
</evidence>
<feature type="transmembrane region" description="Helical" evidence="7">
    <location>
        <begin position="1074"/>
        <end position="1094"/>
    </location>
</feature>
<dbReference type="Pfam" id="PF02687">
    <property type="entry name" value="FtsX"/>
    <property type="match status" value="2"/>
</dbReference>
<feature type="coiled-coil region" evidence="6">
    <location>
        <begin position="253"/>
        <end position="550"/>
    </location>
</feature>
<dbReference type="Gene3D" id="1.10.287.620">
    <property type="entry name" value="Helix Hairpins"/>
    <property type="match status" value="1"/>
</dbReference>
<dbReference type="InterPro" id="IPR003838">
    <property type="entry name" value="ABC3_permease_C"/>
</dbReference>
<feature type="domain" description="ABC3 transporter permease C-terminal" evidence="8">
    <location>
        <begin position="579"/>
        <end position="695"/>
    </location>
</feature>
<sequence>MGTRATQKDFYREIRKSPGRFLSILFIVALGVAFFSGIRASEPDMRITGDAYFDGAALMDIQVMSTYGITEDDIRALEEVDGVQAVEGAYSADFLSAIEDEQTVLHVMSLPEQMNEIDVDAGRLPEAADECLVDNAMGYEIGDVITLEPGTDAPVEDTLETDTYTVVGKGSSPRYVSFERGSTTIGTGTLDGFIVVARDAFVTEVYTEACIQVEGAKELMTYTESYDHLVEDVMDRIEEITGERGEIRRQELIGEADGELDGAREALEEGRREAQKELDEAWNAIEDGEKQLADARAQLADGRAQIASAKTNLNSRQKELDSALAEYQDGKAQLDQGKKAYEQGLQEFETQKAAATAQIQSGREELEGLQSQIQADQTAYEGLQSQMQELKEKIQELEQQGASGEELDQLKARLSEAETNAGLLEQKLAGEQKAYQEGMAQIDAYQKQLEDGQAALTQTKAQLDSSEKALREAYAQIQSGQSQIDAAWEELNSREQELLDGEKEIQANETQLEEAKEEYEQGKKEAEEEIADGEQEIREAEEEIQDLEAPVWYVYDRSNLPEHDGYGENADRMRAIGRVFPVIFFLVAALISLTSMTRMVEEQRIEIGTMKALGYDRFTIASKYLGYALLATAGGSVIGVLIGEKILPYIIVYAYGIMYQNLPRILVPYQWSYAAMASAAAVVCTMAATLLACYRELGAQPALLMRPPAPKKGQRVLLERVKIIWKHLNFNWKSTVRNLVRYKKRLFMTAFGIGGCMALMLVGFGLRDSIFEIAELQYAELQFYDGSIYPEEDLTREERQDLETFLEQDVDVERFMDVDMMNMTVEQGKETHDAYLCVLSDPQRADEFLCFRDRRTHEIYELSDDGAIISEKTADLLGVEAGDTVVIRDAEKGDKEVRIAQICENYMGHYLYLTADYYEKIYGETPDYNAIFFQVPEDYSTEELEDVGQEILARDEVLNVSYTHDIRSQLDDMLTSLNLVIVVLIISAGMLAFVVLYNLNNISITERQRELATLKVLGFYNPEVAMYVYRENIILTLLGAAFGVILGRILHLFVIQTVEVDAAMFGRNVELPSYLYSLLFTLLFAAVVNLVMYFKLKKIDMV</sequence>
<feature type="domain" description="ABC3 transporter permease C-terminal" evidence="8">
    <location>
        <begin position="983"/>
        <end position="1099"/>
    </location>
</feature>
<evidence type="ECO:0000256" key="4">
    <source>
        <dbReference type="ARBA" id="ARBA00022989"/>
    </source>
</evidence>
<gene>
    <name evidence="9" type="ORF">H9873_03235</name>
</gene>
<dbReference type="SUPFAM" id="SSF57997">
    <property type="entry name" value="Tropomyosin"/>
    <property type="match status" value="1"/>
</dbReference>
<feature type="transmembrane region" description="Helical" evidence="7">
    <location>
        <begin position="21"/>
        <end position="38"/>
    </location>
</feature>
<evidence type="ECO:0000313" key="10">
    <source>
        <dbReference type="Proteomes" id="UP000824263"/>
    </source>
</evidence>
<evidence type="ECO:0000256" key="1">
    <source>
        <dbReference type="ARBA" id="ARBA00004651"/>
    </source>
</evidence>
<evidence type="ECO:0000256" key="6">
    <source>
        <dbReference type="SAM" id="Coils"/>
    </source>
</evidence>
<dbReference type="PANTHER" id="PTHR30287:SF1">
    <property type="entry name" value="INNER MEMBRANE PROTEIN"/>
    <property type="match status" value="1"/>
</dbReference>
<keyword evidence="2" id="KW-1003">Cell membrane</keyword>
<protein>
    <submittedName>
        <fullName evidence="9">FtsX-like permease family protein</fullName>
    </submittedName>
</protein>
<comment type="caution">
    <text evidence="9">The sequence shown here is derived from an EMBL/GenBank/DDBJ whole genome shotgun (WGS) entry which is preliminary data.</text>
</comment>
<reference evidence="9" key="2">
    <citation type="submission" date="2021-04" db="EMBL/GenBank/DDBJ databases">
        <authorList>
            <person name="Gilroy R."/>
        </authorList>
    </citation>
    <scope>NUCLEOTIDE SEQUENCE</scope>
    <source>
        <strain evidence="9">ChiSxjej1B13-11762</strain>
    </source>
</reference>
<dbReference type="Gene3D" id="1.10.287.1490">
    <property type="match status" value="1"/>
</dbReference>
<feature type="transmembrane region" description="Helical" evidence="7">
    <location>
        <begin position="977"/>
        <end position="999"/>
    </location>
</feature>
<keyword evidence="5 7" id="KW-0472">Membrane</keyword>
<keyword evidence="3 7" id="KW-0812">Transmembrane</keyword>
<dbReference type="AlphaFoldDB" id="A0A9D1R993"/>
<evidence type="ECO:0000256" key="7">
    <source>
        <dbReference type="SAM" id="Phobius"/>
    </source>
</evidence>
<dbReference type="GO" id="GO:0005886">
    <property type="term" value="C:plasma membrane"/>
    <property type="evidence" value="ECO:0007669"/>
    <property type="project" value="UniProtKB-SubCell"/>
</dbReference>